<comment type="caution">
    <text evidence="4">The sequence shown here is derived from an EMBL/GenBank/DDBJ whole genome shotgun (WGS) entry which is preliminary data.</text>
</comment>
<dbReference type="PANTHER" id="PTHR10127:SF850">
    <property type="entry name" value="METALLOENDOPEPTIDASE"/>
    <property type="match status" value="1"/>
</dbReference>
<sequence length="268" mass="29404">MGFLFGLDTVERRSFSVSPSLVNSWATPRPWPNGQIPYCYSDLESKNQIDKIMEASIQRWESSPGGLDGVSFIPFASDTGTICPSEFLSTVVIKHVPDIAWSTIGYRGPNQPHSLLFDPLADWDGNTIGALAHELGHVMGLLHEHERPDAPSYVKLLCSNLFDYASFSQTHSPEQTEQVCTNKKYATEQSFSAATFLPYTNNLGGAFVVQGPFDMDSIMIYNSKTARAAPGLSTLVKLDGDSIERNGFPTAGDALRVRRLYADTKAAT</sequence>
<dbReference type="SUPFAM" id="SSF55486">
    <property type="entry name" value="Metalloproteases ('zincins'), catalytic domain"/>
    <property type="match status" value="1"/>
</dbReference>
<dbReference type="InterPro" id="IPR024079">
    <property type="entry name" value="MetalloPept_cat_dom_sf"/>
</dbReference>
<dbReference type="InterPro" id="IPR001506">
    <property type="entry name" value="Peptidase_M12A"/>
</dbReference>
<name>A0AAI8W1J9_9PEZI</name>
<keyword evidence="1 2" id="KW-0645">Protease</keyword>
<reference evidence="4" key="1">
    <citation type="submission" date="2023-11" db="EMBL/GenBank/DDBJ databases">
        <authorList>
            <person name="Alioto T."/>
            <person name="Alioto T."/>
            <person name="Gomez Garrido J."/>
        </authorList>
    </citation>
    <scope>NUCLEOTIDE SEQUENCE</scope>
</reference>
<gene>
    <name evidence="4" type="ORF">LECACI_7A000698</name>
</gene>
<feature type="binding site" evidence="1">
    <location>
        <position position="137"/>
    </location>
    <ligand>
        <name>Zn(2+)</name>
        <dbReference type="ChEBI" id="CHEBI:29105"/>
        <note>catalytic</note>
    </ligand>
</feature>
<dbReference type="InterPro" id="IPR006026">
    <property type="entry name" value="Peptidase_Metallo"/>
</dbReference>
<dbReference type="Proteomes" id="UP001296104">
    <property type="component" value="Unassembled WGS sequence"/>
</dbReference>
<dbReference type="AlphaFoldDB" id="A0AAI8W1J9"/>
<dbReference type="SMART" id="SM00235">
    <property type="entry name" value="ZnMc"/>
    <property type="match status" value="1"/>
</dbReference>
<dbReference type="Gene3D" id="3.40.390.10">
    <property type="entry name" value="Collagenase (Catalytic Domain)"/>
    <property type="match status" value="1"/>
</dbReference>
<keyword evidence="1 2" id="KW-0482">Metalloprotease</keyword>
<proteinExistence type="predicted"/>
<keyword evidence="1 2" id="KW-0862">Zinc</keyword>
<keyword evidence="1 2" id="KW-0479">Metal-binding</keyword>
<comment type="cofactor">
    <cofactor evidence="1 2">
        <name>Zn(2+)</name>
        <dbReference type="ChEBI" id="CHEBI:29105"/>
    </cofactor>
    <text evidence="1 2">Binds 1 zinc ion per subunit.</text>
</comment>
<evidence type="ECO:0000313" key="4">
    <source>
        <dbReference type="EMBL" id="CAK3790468.1"/>
    </source>
</evidence>
<feature type="binding site" evidence="1">
    <location>
        <position position="143"/>
    </location>
    <ligand>
        <name>Zn(2+)</name>
        <dbReference type="ChEBI" id="CHEBI:29105"/>
        <note>catalytic</note>
    </ligand>
</feature>
<feature type="active site" evidence="1">
    <location>
        <position position="134"/>
    </location>
</feature>
<organism evidence="4 5">
    <name type="scientific">Lecanosticta acicola</name>
    <dbReference type="NCBI Taxonomy" id="111012"/>
    <lineage>
        <taxon>Eukaryota</taxon>
        <taxon>Fungi</taxon>
        <taxon>Dikarya</taxon>
        <taxon>Ascomycota</taxon>
        <taxon>Pezizomycotina</taxon>
        <taxon>Dothideomycetes</taxon>
        <taxon>Dothideomycetidae</taxon>
        <taxon>Mycosphaerellales</taxon>
        <taxon>Mycosphaerellaceae</taxon>
        <taxon>Lecanosticta</taxon>
    </lineage>
</organism>
<dbReference type="Pfam" id="PF01400">
    <property type="entry name" value="Astacin"/>
    <property type="match status" value="1"/>
</dbReference>
<comment type="caution">
    <text evidence="1">Lacks conserved residue(s) required for the propagation of feature annotation.</text>
</comment>
<dbReference type="GO" id="GO:0006508">
    <property type="term" value="P:proteolysis"/>
    <property type="evidence" value="ECO:0007669"/>
    <property type="project" value="UniProtKB-KW"/>
</dbReference>
<dbReference type="GO" id="GO:0008270">
    <property type="term" value="F:zinc ion binding"/>
    <property type="evidence" value="ECO:0007669"/>
    <property type="project" value="UniProtKB-UniRule"/>
</dbReference>
<dbReference type="PANTHER" id="PTHR10127">
    <property type="entry name" value="DISCOIDIN, CUB, EGF, LAMININ , AND ZINC METALLOPROTEASE DOMAIN CONTAINING"/>
    <property type="match status" value="1"/>
</dbReference>
<evidence type="ECO:0000256" key="2">
    <source>
        <dbReference type="RuleBase" id="RU361183"/>
    </source>
</evidence>
<dbReference type="PROSITE" id="PS51864">
    <property type="entry name" value="ASTACIN"/>
    <property type="match status" value="1"/>
</dbReference>
<dbReference type="GO" id="GO:0004222">
    <property type="term" value="F:metalloendopeptidase activity"/>
    <property type="evidence" value="ECO:0007669"/>
    <property type="project" value="UniProtKB-UniRule"/>
</dbReference>
<dbReference type="PRINTS" id="PR00480">
    <property type="entry name" value="ASTACIN"/>
</dbReference>
<keyword evidence="5" id="KW-1185">Reference proteome</keyword>
<feature type="binding site" evidence="1">
    <location>
        <position position="133"/>
    </location>
    <ligand>
        <name>Zn(2+)</name>
        <dbReference type="ChEBI" id="CHEBI:29105"/>
        <note>catalytic</note>
    </ligand>
</feature>
<accession>A0AAI8W1J9</accession>
<protein>
    <recommendedName>
        <fullName evidence="2">Metalloendopeptidase</fullName>
        <ecNumber evidence="2">3.4.24.-</ecNumber>
    </recommendedName>
</protein>
<evidence type="ECO:0000259" key="3">
    <source>
        <dbReference type="PROSITE" id="PS51864"/>
    </source>
</evidence>
<evidence type="ECO:0000256" key="1">
    <source>
        <dbReference type="PROSITE-ProRule" id="PRU01211"/>
    </source>
</evidence>
<feature type="domain" description="Peptidase M12A" evidence="3">
    <location>
        <begin position="20"/>
        <end position="265"/>
    </location>
</feature>
<dbReference type="EMBL" id="CAVMBE010000002">
    <property type="protein sequence ID" value="CAK3790468.1"/>
    <property type="molecule type" value="Genomic_DNA"/>
</dbReference>
<dbReference type="EC" id="3.4.24.-" evidence="2"/>
<evidence type="ECO:0000313" key="5">
    <source>
        <dbReference type="Proteomes" id="UP001296104"/>
    </source>
</evidence>
<keyword evidence="1 2" id="KW-0378">Hydrolase</keyword>